<comment type="caution">
    <text evidence="4">The sequence shown here is derived from an EMBL/GenBank/DDBJ whole genome shotgun (WGS) entry which is preliminary data.</text>
</comment>
<feature type="signal peptide" evidence="2">
    <location>
        <begin position="1"/>
        <end position="20"/>
    </location>
</feature>
<accession>A0A8H5MNQ7</accession>
<dbReference type="AlphaFoldDB" id="A0A8H5MNQ7"/>
<dbReference type="PANTHER" id="PTHR38790">
    <property type="entry name" value="2EXR DOMAIN-CONTAINING PROTEIN-RELATED"/>
    <property type="match status" value="1"/>
</dbReference>
<gene>
    <name evidence="4" type="ORF">FNAPI_12375</name>
</gene>
<feature type="domain" description="DUF7730" evidence="3">
    <location>
        <begin position="574"/>
        <end position="681"/>
    </location>
</feature>
<protein>
    <recommendedName>
        <fullName evidence="3">DUF7730 domain-containing protein</fullName>
    </recommendedName>
</protein>
<dbReference type="EMBL" id="JAAOAO010000634">
    <property type="protein sequence ID" value="KAF5534460.1"/>
    <property type="molecule type" value="Genomic_DNA"/>
</dbReference>
<keyword evidence="2" id="KW-0732">Signal</keyword>
<feature type="region of interest" description="Disordered" evidence="1">
    <location>
        <begin position="421"/>
        <end position="445"/>
    </location>
</feature>
<reference evidence="4 5" key="1">
    <citation type="submission" date="2020-05" db="EMBL/GenBank/DDBJ databases">
        <title>Identification and distribution of gene clusters putatively required for synthesis of sphingolipid metabolism inhibitors in phylogenetically diverse species of the filamentous fungus Fusarium.</title>
        <authorList>
            <person name="Kim H.-S."/>
            <person name="Busman M."/>
            <person name="Brown D.W."/>
            <person name="Divon H."/>
            <person name="Uhlig S."/>
            <person name="Proctor R.H."/>
        </authorList>
    </citation>
    <scope>NUCLEOTIDE SEQUENCE [LARGE SCALE GENOMIC DNA]</scope>
    <source>
        <strain evidence="4 5">NRRL 25196</strain>
    </source>
</reference>
<dbReference type="Pfam" id="PF24864">
    <property type="entry name" value="DUF7730"/>
    <property type="match status" value="1"/>
</dbReference>
<sequence length="817" mass="92973">MTLFGYLWLTLGLLILLTQADETTTADESTATAAGLLKIWGLDSGCDTEIEYLEDSMSIALDIATAAHEALEFVAGPMPDEATQKERLNRWKSIYKSCVAFLGFLPAKQPNYLREVTALFAKMKRTIPADQGDPAHGYVYGLRDLPNAKPKLMCGEKAVEEKWKWYSVTDTLPGEHVPISGMEQYKEIAFEYPGAWVFDHRLIWAHNEDERPTLCQPGWLGVVLWDKDIVAFCDEMFEAQAKAIKSPREWKKSGIVAGAQLNDYNKNHLSVIIVHELCHWFGGAVRDAHGIPGPIIDDQTAIDGRGRTLYELNHRIGAYDVEPSPIKAAEKGLQRVAALLTAWCSDGCEKVFTLAMCKDKENKNYCGPEKAVKNADSLALFALAMYYDQWDCPRWPGAEQKERERNERWEARVKELTLLPDPRPRALTPDPNPLSSSNISTASASSPWPRYQGTCFWFRVPPNIRRDILRLAFGDTRIHINLEYGRPHIARPETSTLHCGIVVCPGEYPGEDVRVVDETKPATWRWWSSRCHRSYPDETKGQGPMTRGGASGPWLDYCRNGGESSICEAWKEKEGFLACHVGVMGWLLSCRQNYMETIDVLYSTNTLILQGSRMIIRLPQLLLPQRLATVTSLVVTWPFKTNYTPDQDYDDLDQDHFRSVFDLLLPLQFPALRRLYIELHDGQECFLGISGLEVYMEIILRQLDSFAQRMTHLTECAFALPDYFFRSLHHKAIEESVEGIDGERFYYSRRSYQQVWRDSDGNMTAVVLPYVDSYPKPPYQVLQEGEQAAGYWILEASDEKIMDSRDEPVHWCGSSLW</sequence>
<evidence type="ECO:0000313" key="5">
    <source>
        <dbReference type="Proteomes" id="UP000574317"/>
    </source>
</evidence>
<evidence type="ECO:0000256" key="1">
    <source>
        <dbReference type="SAM" id="MobiDB-lite"/>
    </source>
</evidence>
<feature type="chain" id="PRO_5034995824" description="DUF7730 domain-containing protein" evidence="2">
    <location>
        <begin position="21"/>
        <end position="817"/>
    </location>
</feature>
<evidence type="ECO:0000313" key="4">
    <source>
        <dbReference type="EMBL" id="KAF5534460.1"/>
    </source>
</evidence>
<feature type="compositionally biased region" description="Low complexity" evidence="1">
    <location>
        <begin position="435"/>
        <end position="445"/>
    </location>
</feature>
<evidence type="ECO:0000259" key="3">
    <source>
        <dbReference type="Pfam" id="PF24864"/>
    </source>
</evidence>
<proteinExistence type="predicted"/>
<dbReference type="Gene3D" id="3.40.390.10">
    <property type="entry name" value="Collagenase (Catalytic Domain)"/>
    <property type="match status" value="1"/>
</dbReference>
<evidence type="ECO:0000256" key="2">
    <source>
        <dbReference type="SAM" id="SignalP"/>
    </source>
</evidence>
<name>A0A8H5MNQ7_9HYPO</name>
<dbReference type="Proteomes" id="UP000574317">
    <property type="component" value="Unassembled WGS sequence"/>
</dbReference>
<dbReference type="GO" id="GO:0008237">
    <property type="term" value="F:metallopeptidase activity"/>
    <property type="evidence" value="ECO:0007669"/>
    <property type="project" value="InterPro"/>
</dbReference>
<keyword evidence="5" id="KW-1185">Reference proteome</keyword>
<dbReference type="InterPro" id="IPR056632">
    <property type="entry name" value="DUF7730"/>
</dbReference>
<organism evidence="4 5">
    <name type="scientific">Fusarium napiforme</name>
    <dbReference type="NCBI Taxonomy" id="42672"/>
    <lineage>
        <taxon>Eukaryota</taxon>
        <taxon>Fungi</taxon>
        <taxon>Dikarya</taxon>
        <taxon>Ascomycota</taxon>
        <taxon>Pezizomycotina</taxon>
        <taxon>Sordariomycetes</taxon>
        <taxon>Hypocreomycetidae</taxon>
        <taxon>Hypocreales</taxon>
        <taxon>Nectriaceae</taxon>
        <taxon>Fusarium</taxon>
        <taxon>Fusarium fujikuroi species complex</taxon>
    </lineage>
</organism>
<dbReference type="InterPro" id="IPR024079">
    <property type="entry name" value="MetalloPept_cat_dom_sf"/>
</dbReference>